<dbReference type="EMBL" id="BMAO01030320">
    <property type="protein sequence ID" value="GFQ67256.1"/>
    <property type="molecule type" value="Genomic_DNA"/>
</dbReference>
<accession>A0A8X6F1T4</accession>
<evidence type="ECO:0000313" key="3">
    <source>
        <dbReference type="Proteomes" id="UP000887116"/>
    </source>
</evidence>
<dbReference type="Proteomes" id="UP000887116">
    <property type="component" value="Unassembled WGS sequence"/>
</dbReference>
<sequence length="145" mass="16859">MMFSQEQRIAIVEFYFATKSHFRVIKAFKLIYSGETAPNASVITYLVHWFRDTGSVVDRKRSVRASIVKTKVADVENTLQRSSMESSRKIAVQLRMSHSSAWRTAKNNCTENLWNGDRHRLKTAAQKRLYDDKEPINKKMEFLIA</sequence>
<dbReference type="InterPro" id="IPR032135">
    <property type="entry name" value="DUF4817"/>
</dbReference>
<dbReference type="AlphaFoldDB" id="A0A8X6F1T4"/>
<evidence type="ECO:0000313" key="2">
    <source>
        <dbReference type="EMBL" id="GFQ67256.1"/>
    </source>
</evidence>
<name>A0A8X6F1T4_TRICU</name>
<comment type="caution">
    <text evidence="2">The sequence shown here is derived from an EMBL/GenBank/DDBJ whole genome shotgun (WGS) entry which is preliminary data.</text>
</comment>
<reference evidence="2" key="1">
    <citation type="submission" date="2020-07" db="EMBL/GenBank/DDBJ databases">
        <title>Multicomponent nature underlies the extraordinary mechanical properties of spider dragline silk.</title>
        <authorList>
            <person name="Kono N."/>
            <person name="Nakamura H."/>
            <person name="Mori M."/>
            <person name="Yoshida Y."/>
            <person name="Ohtoshi R."/>
            <person name="Malay A.D."/>
            <person name="Moran D.A.P."/>
            <person name="Tomita M."/>
            <person name="Numata K."/>
            <person name="Arakawa K."/>
        </authorList>
    </citation>
    <scope>NUCLEOTIDE SEQUENCE</scope>
</reference>
<feature type="domain" description="DUF4817" evidence="1">
    <location>
        <begin position="5"/>
        <end position="56"/>
    </location>
</feature>
<protein>
    <recommendedName>
        <fullName evidence="1">DUF4817 domain-containing protein</fullName>
    </recommendedName>
</protein>
<organism evidence="2 3">
    <name type="scientific">Trichonephila clavata</name>
    <name type="common">Joro spider</name>
    <name type="synonym">Nephila clavata</name>
    <dbReference type="NCBI Taxonomy" id="2740835"/>
    <lineage>
        <taxon>Eukaryota</taxon>
        <taxon>Metazoa</taxon>
        <taxon>Ecdysozoa</taxon>
        <taxon>Arthropoda</taxon>
        <taxon>Chelicerata</taxon>
        <taxon>Arachnida</taxon>
        <taxon>Araneae</taxon>
        <taxon>Araneomorphae</taxon>
        <taxon>Entelegynae</taxon>
        <taxon>Araneoidea</taxon>
        <taxon>Nephilidae</taxon>
        <taxon>Trichonephila</taxon>
    </lineage>
</organism>
<proteinExistence type="predicted"/>
<evidence type="ECO:0000259" key="1">
    <source>
        <dbReference type="Pfam" id="PF16087"/>
    </source>
</evidence>
<dbReference type="Pfam" id="PF16087">
    <property type="entry name" value="DUF4817"/>
    <property type="match status" value="1"/>
</dbReference>
<gene>
    <name evidence="2" type="ORF">TNCT_133601</name>
</gene>
<keyword evidence="3" id="KW-1185">Reference proteome</keyword>